<evidence type="ECO:0000256" key="1">
    <source>
        <dbReference type="SAM" id="Phobius"/>
    </source>
</evidence>
<proteinExistence type="predicted"/>
<gene>
    <name evidence="2" type="ORF">HUG12_07510</name>
</gene>
<dbReference type="GeneID" id="56037295"/>
<protein>
    <submittedName>
        <fullName evidence="2">Uncharacterized protein</fullName>
    </submittedName>
</protein>
<keyword evidence="1" id="KW-0812">Transmembrane</keyword>
<evidence type="ECO:0000313" key="3">
    <source>
        <dbReference type="Proteomes" id="UP000509626"/>
    </source>
</evidence>
<organism evidence="2 3">
    <name type="scientific">Halorarum salinum</name>
    <dbReference type="NCBI Taxonomy" id="2743089"/>
    <lineage>
        <taxon>Archaea</taxon>
        <taxon>Methanobacteriati</taxon>
        <taxon>Methanobacteriota</taxon>
        <taxon>Stenosarchaea group</taxon>
        <taxon>Halobacteria</taxon>
        <taxon>Halobacteriales</taxon>
        <taxon>Haloferacaceae</taxon>
        <taxon>Halorarum</taxon>
    </lineage>
</organism>
<dbReference type="EMBL" id="CP058579">
    <property type="protein sequence ID" value="QLG61581.1"/>
    <property type="molecule type" value="Genomic_DNA"/>
</dbReference>
<feature type="transmembrane region" description="Helical" evidence="1">
    <location>
        <begin position="32"/>
        <end position="49"/>
    </location>
</feature>
<keyword evidence="3" id="KW-1185">Reference proteome</keyword>
<sequence>MSGSAVSLGVGAGVVAVPIALAAGSSFGPWAVLAAIVLTGAVTAAVVRGP</sequence>
<name>A0A7D5QCK0_9EURY</name>
<reference evidence="2 3" key="1">
    <citation type="submission" date="2020-06" db="EMBL/GenBank/DDBJ databases">
        <title>NJ-3-1, isolated from saline soil.</title>
        <authorList>
            <person name="Cui H.L."/>
            <person name="Shi X."/>
        </authorList>
    </citation>
    <scope>NUCLEOTIDE SEQUENCE [LARGE SCALE GENOMIC DNA]</scope>
    <source>
        <strain evidence="2 3">NJ-3-1</strain>
    </source>
</reference>
<keyword evidence="1" id="KW-0472">Membrane</keyword>
<evidence type="ECO:0000313" key="2">
    <source>
        <dbReference type="EMBL" id="QLG61581.1"/>
    </source>
</evidence>
<dbReference type="RefSeq" id="WP_179268166.1">
    <property type="nucleotide sequence ID" value="NZ_CP058579.1"/>
</dbReference>
<dbReference type="Proteomes" id="UP000509626">
    <property type="component" value="Chromosome"/>
</dbReference>
<dbReference type="AlphaFoldDB" id="A0A7D5QCK0"/>
<dbReference type="KEGG" id="halu:HUG12_07510"/>
<keyword evidence="1" id="KW-1133">Transmembrane helix</keyword>
<accession>A0A7D5QCK0</accession>